<evidence type="ECO:0000256" key="1">
    <source>
        <dbReference type="SAM" id="Phobius"/>
    </source>
</evidence>
<keyword evidence="1" id="KW-0812">Transmembrane</keyword>
<reference evidence="3" key="1">
    <citation type="submission" date="2016-10" db="EMBL/GenBank/DDBJ databases">
        <authorList>
            <person name="Varghese N."/>
            <person name="Submissions S."/>
        </authorList>
    </citation>
    <scope>NUCLEOTIDE SEQUENCE [LARGE SCALE GENOMIC DNA]</scope>
    <source>
        <strain evidence="3">DSM 25030</strain>
    </source>
</reference>
<keyword evidence="1" id="KW-0472">Membrane</keyword>
<proteinExistence type="predicted"/>
<feature type="transmembrane region" description="Helical" evidence="1">
    <location>
        <begin position="41"/>
        <end position="63"/>
    </location>
</feature>
<dbReference type="EMBL" id="FNMY01000002">
    <property type="protein sequence ID" value="SDW68674.1"/>
    <property type="molecule type" value="Genomic_DNA"/>
</dbReference>
<evidence type="ECO:0000313" key="2">
    <source>
        <dbReference type="EMBL" id="SDW68674.1"/>
    </source>
</evidence>
<sequence>MFKDKVDTLGQIVWFAIPFTPLFTIPIICKLSNSRKIYRILWGLGLELIMSLILYLLSISIVFRNGMGASLI</sequence>
<feature type="transmembrane region" description="Helical" evidence="1">
    <location>
        <begin position="12"/>
        <end position="29"/>
    </location>
</feature>
<accession>A0A1H2VL21</accession>
<name>A0A1H2VL21_9FLAO</name>
<organism evidence="2 3">
    <name type="scientific">Flagellimonas zhangzhouensis</name>
    <dbReference type="NCBI Taxonomy" id="1073328"/>
    <lineage>
        <taxon>Bacteria</taxon>
        <taxon>Pseudomonadati</taxon>
        <taxon>Bacteroidota</taxon>
        <taxon>Flavobacteriia</taxon>
        <taxon>Flavobacteriales</taxon>
        <taxon>Flavobacteriaceae</taxon>
        <taxon>Flagellimonas</taxon>
    </lineage>
</organism>
<keyword evidence="3" id="KW-1185">Reference proteome</keyword>
<dbReference type="Proteomes" id="UP000199592">
    <property type="component" value="Unassembled WGS sequence"/>
</dbReference>
<dbReference type="STRING" id="1073328.SAMN05216294_0179"/>
<evidence type="ECO:0000313" key="3">
    <source>
        <dbReference type="Proteomes" id="UP000199592"/>
    </source>
</evidence>
<protein>
    <submittedName>
        <fullName evidence="2">Uncharacterized protein</fullName>
    </submittedName>
</protein>
<dbReference type="AlphaFoldDB" id="A0A1H2VL21"/>
<gene>
    <name evidence="2" type="ORF">SAMN04487892_2114</name>
</gene>
<keyword evidence="1" id="KW-1133">Transmembrane helix</keyword>